<dbReference type="Gene3D" id="3.20.20.80">
    <property type="entry name" value="Glycosidases"/>
    <property type="match status" value="1"/>
</dbReference>
<comment type="similarity">
    <text evidence="1 2">Belongs to the glycosyl hydrolase 35 family.</text>
</comment>
<proteinExistence type="inferred from homology"/>
<dbReference type="Proteomes" id="UP001213972">
    <property type="component" value="Chromosome"/>
</dbReference>
<dbReference type="InterPro" id="IPR001944">
    <property type="entry name" value="Glycoside_Hdrlase_35"/>
</dbReference>
<gene>
    <name evidence="4" type="ORF">P0Y48_09690</name>
</gene>
<dbReference type="InterPro" id="IPR031330">
    <property type="entry name" value="Gly_Hdrlase_35_cat"/>
</dbReference>
<dbReference type="InterPro" id="IPR017853">
    <property type="entry name" value="GH"/>
</dbReference>
<dbReference type="PANTHER" id="PTHR23421">
    <property type="entry name" value="BETA-GALACTOSIDASE RELATED"/>
    <property type="match status" value="1"/>
</dbReference>
<evidence type="ECO:0000313" key="5">
    <source>
        <dbReference type="Proteomes" id="UP001213972"/>
    </source>
</evidence>
<dbReference type="GO" id="GO:0004565">
    <property type="term" value="F:beta-galactosidase activity"/>
    <property type="evidence" value="ECO:0007669"/>
    <property type="project" value="UniProtKB-EC"/>
</dbReference>
<sequence length="775" mass="82389">MTLPAHTVRHRPWPGPASPAALPIASEAARGLSVTDRAVLRGGTAFVPVSGELHYSRLPRARWGERLRQLRAGGVTLASTYVFWNHHVAERGRPRFDGDLDVAAFVDEVAATGLELVLRIGPWAHGEARNGGFPDWVQDADVAHRTDDPAYLDLVREWFAQLAAALDGRARAGGPIVAIQIENELYDRPEHISTLIGLAREAGMSAPLWTATAWGGAQLPAGEVVPLFGGYADGFWVDPEGGWQPNFRAHFFPSHDWDDPGVGEDVRATQGFAEAVAEAVADAGAEAAADADAGAAAEAASRRADLHGFPPATCELGSGMATAYHRRPVLAARDIAALAHVKIGNGSAWQGYYMYVGGRNPRAGLQESQATGYPNDLPEWSYDFHAPIGQSGDLHPSGHELRAQHAFLAAFGDRLGGMTSSLPDAGPGGFTDRTTLRWALRSDGDEAFVVVSHHQPYEQVEEVRGVQLTLALDAEVLTIPSRPIDIPAGTLARWPVGLRLGAAPGATRLRWVTASALTLLPPEPHAATDATEATLVVAATPGIPVEVCVEGEEPRDVPVGVHRVGDGRLLVVADAHRVWVHGHEVFETDGELATGDAGVAVRDATWLRRYDRAAGGWVDAAVAPSLEPVPPRAVGVTAVRAAGDVPDDYGFGGRRHSAPSAEVLEERAAVFALEVGTWDGDAVLDIDWAGDVAQLCVDGEVVDDRFWDGERWSVSLPDVRATPDSVLTLRVLPLSTRSTVWLPPEAAACRAAAAGSLVAVDAVALRIRTPWHPAG</sequence>
<organism evidence="4 5">
    <name type="scientific">Candidatus Microbacterium phytovorans</name>
    <dbReference type="NCBI Taxonomy" id="3121374"/>
    <lineage>
        <taxon>Bacteria</taxon>
        <taxon>Bacillati</taxon>
        <taxon>Actinomycetota</taxon>
        <taxon>Actinomycetes</taxon>
        <taxon>Micrococcales</taxon>
        <taxon>Microbacteriaceae</taxon>
        <taxon>Microbacterium</taxon>
    </lineage>
</organism>
<dbReference type="EC" id="3.2.1.23" evidence="4"/>
<name>A0AAJ6B1Y9_9MICO</name>
<dbReference type="Pfam" id="PF01301">
    <property type="entry name" value="Glyco_hydro_35"/>
    <property type="match status" value="1"/>
</dbReference>
<reference evidence="4" key="1">
    <citation type="submission" date="2023-03" db="EMBL/GenBank/DDBJ databases">
        <title>Andean soil-derived lignocellulolytic bacterial consortium as a source of novel taxa and putative plastic-active enzymes.</title>
        <authorList>
            <person name="Diaz-Garcia L."/>
            <person name="Chuvochina M."/>
            <person name="Feuerriegel G."/>
            <person name="Bunk B."/>
            <person name="Sproer C."/>
            <person name="Streit W.R."/>
            <person name="Rodriguez L.M."/>
            <person name="Overmann J."/>
            <person name="Jimenez D.J."/>
        </authorList>
    </citation>
    <scope>NUCLEOTIDE SEQUENCE</scope>
    <source>
        <strain evidence="4">MAG 4610</strain>
    </source>
</reference>
<evidence type="ECO:0000259" key="3">
    <source>
        <dbReference type="Pfam" id="PF01301"/>
    </source>
</evidence>
<keyword evidence="4" id="KW-0326">Glycosidase</keyword>
<evidence type="ECO:0000256" key="1">
    <source>
        <dbReference type="ARBA" id="ARBA00009809"/>
    </source>
</evidence>
<dbReference type="GO" id="GO:0005975">
    <property type="term" value="P:carbohydrate metabolic process"/>
    <property type="evidence" value="ECO:0007669"/>
    <property type="project" value="InterPro"/>
</dbReference>
<accession>A0AAJ6B1Y9</accession>
<dbReference type="EMBL" id="CP119321">
    <property type="protein sequence ID" value="WEK12738.1"/>
    <property type="molecule type" value="Genomic_DNA"/>
</dbReference>
<dbReference type="AlphaFoldDB" id="A0AAJ6B1Y9"/>
<dbReference type="PRINTS" id="PR00742">
    <property type="entry name" value="GLHYDRLASE35"/>
</dbReference>
<protein>
    <submittedName>
        <fullName evidence="4">Beta-galactosidase</fullName>
        <ecNumber evidence="4">3.2.1.23</ecNumber>
    </submittedName>
</protein>
<dbReference type="SUPFAM" id="SSF51445">
    <property type="entry name" value="(Trans)glycosidases"/>
    <property type="match status" value="1"/>
</dbReference>
<evidence type="ECO:0000256" key="2">
    <source>
        <dbReference type="RuleBase" id="RU003679"/>
    </source>
</evidence>
<feature type="domain" description="Glycoside hydrolase 35 catalytic" evidence="3">
    <location>
        <begin position="40"/>
        <end position="185"/>
    </location>
</feature>
<evidence type="ECO:0000313" key="4">
    <source>
        <dbReference type="EMBL" id="WEK12738.1"/>
    </source>
</evidence>
<keyword evidence="4" id="KW-0378">Hydrolase</keyword>